<reference evidence="3" key="1">
    <citation type="journal article" date="2019" name="Int. J. Syst. Evol. Microbiol.">
        <title>The Global Catalogue of Microorganisms (GCM) 10K type strain sequencing project: providing services to taxonomists for standard genome sequencing and annotation.</title>
        <authorList>
            <consortium name="The Broad Institute Genomics Platform"/>
            <consortium name="The Broad Institute Genome Sequencing Center for Infectious Disease"/>
            <person name="Wu L."/>
            <person name="Ma J."/>
        </authorList>
    </citation>
    <scope>NUCLEOTIDE SEQUENCE [LARGE SCALE GENOMIC DNA]</scope>
    <source>
        <strain evidence="3">JCM 3296</strain>
    </source>
</reference>
<keyword evidence="3" id="KW-1185">Reference proteome</keyword>
<feature type="compositionally biased region" description="Low complexity" evidence="1">
    <location>
        <begin position="98"/>
        <end position="113"/>
    </location>
</feature>
<gene>
    <name evidence="2" type="ORF">GCM10010178_91940</name>
</gene>
<proteinExistence type="predicted"/>
<evidence type="ECO:0000256" key="1">
    <source>
        <dbReference type="SAM" id="MobiDB-lite"/>
    </source>
</evidence>
<evidence type="ECO:0000313" key="2">
    <source>
        <dbReference type="EMBL" id="GGU87877.1"/>
    </source>
</evidence>
<accession>A0ABQ2VL10</accession>
<dbReference type="EMBL" id="BMRE01000121">
    <property type="protein sequence ID" value="GGU87877.1"/>
    <property type="molecule type" value="Genomic_DNA"/>
</dbReference>
<evidence type="ECO:0000313" key="3">
    <source>
        <dbReference type="Proteomes" id="UP000649573"/>
    </source>
</evidence>
<sequence>MFCKHCVAASLAWLEQGGELGSCVQKPLSGKRLQFFLRGCGQEWLIEQLMTVARSDRALRAQLAVAAVQENAFDDRDIRNRLERAIDAPHTPPRARPACSGSCLASASLRSSP</sequence>
<dbReference type="RefSeq" id="WP_368856233.1">
    <property type="nucleotide sequence ID" value="NZ_BMRE01000121.1"/>
</dbReference>
<feature type="region of interest" description="Disordered" evidence="1">
    <location>
        <begin position="85"/>
        <end position="113"/>
    </location>
</feature>
<dbReference type="Proteomes" id="UP000649573">
    <property type="component" value="Unassembled WGS sequence"/>
</dbReference>
<comment type="caution">
    <text evidence="2">The sequence shown here is derived from an EMBL/GenBank/DDBJ whole genome shotgun (WGS) entry which is preliminary data.</text>
</comment>
<name>A0ABQ2VL10_9PSEU</name>
<protein>
    <submittedName>
        <fullName evidence="2">Uncharacterized protein</fullName>
    </submittedName>
</protein>
<organism evidence="2 3">
    <name type="scientific">Lentzea flava</name>
    <dbReference type="NCBI Taxonomy" id="103732"/>
    <lineage>
        <taxon>Bacteria</taxon>
        <taxon>Bacillati</taxon>
        <taxon>Actinomycetota</taxon>
        <taxon>Actinomycetes</taxon>
        <taxon>Pseudonocardiales</taxon>
        <taxon>Pseudonocardiaceae</taxon>
        <taxon>Lentzea</taxon>
    </lineage>
</organism>